<dbReference type="InterPro" id="IPR034074">
    <property type="entry name" value="Y4bN_pept_dom"/>
</dbReference>
<dbReference type="InterPro" id="IPR000209">
    <property type="entry name" value="Peptidase_S8/S53_dom"/>
</dbReference>
<feature type="domain" description="Peptidase S8/S53" evidence="1">
    <location>
        <begin position="290"/>
        <end position="551"/>
    </location>
</feature>
<dbReference type="Pfam" id="PF00082">
    <property type="entry name" value="Peptidase_S8"/>
    <property type="match status" value="1"/>
</dbReference>
<organism evidence="2 3">
    <name type="scientific">Rhodovulum visakhapatnamense</name>
    <dbReference type="NCBI Taxonomy" id="364297"/>
    <lineage>
        <taxon>Bacteria</taxon>
        <taxon>Pseudomonadati</taxon>
        <taxon>Pseudomonadota</taxon>
        <taxon>Alphaproteobacteria</taxon>
        <taxon>Rhodobacterales</taxon>
        <taxon>Paracoccaceae</taxon>
        <taxon>Rhodovulum</taxon>
    </lineage>
</organism>
<dbReference type="EMBL" id="JAESIL010000074">
    <property type="protein sequence ID" value="MBL3579559.1"/>
    <property type="molecule type" value="Genomic_DNA"/>
</dbReference>
<comment type="caution">
    <text evidence="2">The sequence shown here is derived from an EMBL/GenBank/DDBJ whole genome shotgun (WGS) entry which is preliminary data.</text>
</comment>
<accession>A0ABS1RJ67</accession>
<dbReference type="InterPro" id="IPR036852">
    <property type="entry name" value="Peptidase_S8/S53_dom_sf"/>
</dbReference>
<keyword evidence="3" id="KW-1185">Reference proteome</keyword>
<reference evidence="3" key="1">
    <citation type="submission" date="2021-01" db="EMBL/GenBank/DDBJ databases">
        <title>Draft genomes of Rhodovulum sulfidophilum.</title>
        <authorList>
            <person name="Guzman M.S."/>
        </authorList>
    </citation>
    <scope>NUCLEOTIDE SEQUENCE [LARGE SCALE GENOMIC DNA]</scope>
    <source>
        <strain evidence="3">AB19</strain>
    </source>
</reference>
<name>A0ABS1RJ67_9RHOB</name>
<dbReference type="SUPFAM" id="SSF52743">
    <property type="entry name" value="Subtilisin-like"/>
    <property type="match status" value="1"/>
</dbReference>
<dbReference type="CDD" id="cd04847">
    <property type="entry name" value="Peptidases_S8_Subtilisin_like_2"/>
    <property type="match status" value="1"/>
</dbReference>
<proteinExistence type="predicted"/>
<evidence type="ECO:0000313" key="2">
    <source>
        <dbReference type="EMBL" id="MBL3579559.1"/>
    </source>
</evidence>
<sequence>MASPRYLIGQGEKLSEEISRPPRGMGDKAHPYSFSEARRRLAPQWKATAKAIESLPGLACPGGEATLEVTLHPSYLAKSFYPSALIRELGLKHLGSRAVHIVPEKVIAARAEESGKAQPAPVLYLAGNAERLIEFSNSAAQWVPQSENVEDAFRRIESVTVPGRSRLKTLSTRFDGRETIPLEVVLHNPEELVNSVVIRTFAKFMRSIGVHFDLDRQRQAGGLAFLPIVAPRNRLDDVLNFSFLRALREAPRIVPFDPIVRSLGQAFPVALANEDASAPDLSVAIFDGGLPENHGLDRWVTLHDAPGVGAPIPAAQSHGLAVTSAFLFGPLAQSQPLARPYANVDHWRVYGDGDGSSDFEAFDLLDRIEDVLTSRRYDFINISLGPDYPLDDDDISPWTARLDQILASGETVATIACGNNGERDQESGLHRVQPPSDGVNMLAVGASDSIGSGWQRATYSACGPGRSPGYVKPDFVAFGGSHATPFLALSAVAPHGASGTMGTSFAAPVAMRTGAGIRAQFSEPLWAPTVKALLVHHANGDEATRTQTGWGLVSHGLGDLVLCDDYEAHIVYQRQMPTTGAVRLYLPVPDGLKGNVDIKATFCFYCEVDPEDAINYTRAGLDIQFRPDTTKIPAPYYKGAKLITPTVAASDSFFSAKSFYATEHMQRDDAQKWETTLSRTKSKRATSLKQPAFDVSYVAREHGHGGRRTANMKFALALTIRNRSARDLYDRVIISSGNRLQPMRPRVGVQVPIRLPK</sequence>
<evidence type="ECO:0000259" key="1">
    <source>
        <dbReference type="Pfam" id="PF00082"/>
    </source>
</evidence>
<evidence type="ECO:0000313" key="3">
    <source>
        <dbReference type="Proteomes" id="UP000635853"/>
    </source>
</evidence>
<dbReference type="Proteomes" id="UP000635853">
    <property type="component" value="Unassembled WGS sequence"/>
</dbReference>
<gene>
    <name evidence="2" type="ORF">JMJ92_15545</name>
</gene>
<protein>
    <submittedName>
        <fullName evidence="2">S8 family peptidase</fullName>
    </submittedName>
</protein>
<dbReference type="Gene3D" id="3.40.50.200">
    <property type="entry name" value="Peptidase S8/S53 domain"/>
    <property type="match status" value="1"/>
</dbReference>
<dbReference type="RefSeq" id="WP_075784021.1">
    <property type="nucleotide sequence ID" value="NZ_JAESIL010000074.1"/>
</dbReference>